<organism evidence="1 2">
    <name type="scientific">Nonomuraea longicatena</name>
    <dbReference type="NCBI Taxonomy" id="83682"/>
    <lineage>
        <taxon>Bacteria</taxon>
        <taxon>Bacillati</taxon>
        <taxon>Actinomycetota</taxon>
        <taxon>Actinomycetes</taxon>
        <taxon>Streptosporangiales</taxon>
        <taxon>Streptosporangiaceae</taxon>
        <taxon>Nonomuraea</taxon>
    </lineage>
</organism>
<gene>
    <name evidence="1" type="ORF">GCM10009560_76900</name>
</gene>
<evidence type="ECO:0000313" key="2">
    <source>
        <dbReference type="Proteomes" id="UP001501578"/>
    </source>
</evidence>
<proteinExistence type="predicted"/>
<comment type="caution">
    <text evidence="1">The sequence shown here is derived from an EMBL/GenBank/DDBJ whole genome shotgun (WGS) entry which is preliminary data.</text>
</comment>
<dbReference type="Proteomes" id="UP001501578">
    <property type="component" value="Unassembled WGS sequence"/>
</dbReference>
<protein>
    <submittedName>
        <fullName evidence="1">Uncharacterized protein</fullName>
    </submittedName>
</protein>
<keyword evidence="2" id="KW-1185">Reference proteome</keyword>
<dbReference type="EMBL" id="BAAAHQ010000060">
    <property type="protein sequence ID" value="GAA0953745.1"/>
    <property type="molecule type" value="Genomic_DNA"/>
</dbReference>
<sequence>MRTLRHRLQATAAVIGTVATITFGTPVQAQAATGWLHISRHDSILNPPKGCHRYWVDDVTVVNNTNATISFYGDVECFTNAIKIIHAGQQGPIRGVSQSYLVWG</sequence>
<evidence type="ECO:0000313" key="1">
    <source>
        <dbReference type="EMBL" id="GAA0953745.1"/>
    </source>
</evidence>
<name>A0ABP4BR51_9ACTN</name>
<dbReference type="RefSeq" id="WP_343955259.1">
    <property type="nucleotide sequence ID" value="NZ_BAAAHQ010000060.1"/>
</dbReference>
<accession>A0ABP4BR51</accession>
<reference evidence="2" key="1">
    <citation type="journal article" date="2019" name="Int. J. Syst. Evol. Microbiol.">
        <title>The Global Catalogue of Microorganisms (GCM) 10K type strain sequencing project: providing services to taxonomists for standard genome sequencing and annotation.</title>
        <authorList>
            <consortium name="The Broad Institute Genomics Platform"/>
            <consortium name="The Broad Institute Genome Sequencing Center for Infectious Disease"/>
            <person name="Wu L."/>
            <person name="Ma J."/>
        </authorList>
    </citation>
    <scope>NUCLEOTIDE SEQUENCE [LARGE SCALE GENOMIC DNA]</scope>
    <source>
        <strain evidence="2">JCM 11136</strain>
    </source>
</reference>